<keyword evidence="2 5" id="KW-0812">Transmembrane</keyword>
<keyword evidence="3 5" id="KW-1133">Transmembrane helix</keyword>
<proteinExistence type="predicted"/>
<dbReference type="RefSeq" id="WP_185124794.1">
    <property type="nucleotide sequence ID" value="NZ_CAJEWD010000003.1"/>
</dbReference>
<keyword evidence="8" id="KW-1185">Reference proteome</keyword>
<keyword evidence="4 5" id="KW-0472">Membrane</keyword>
<organism evidence="7 8">
    <name type="scientific">Jeotgalicoccus meleagridis</name>
    <dbReference type="NCBI Taxonomy" id="2759181"/>
    <lineage>
        <taxon>Bacteria</taxon>
        <taxon>Bacillati</taxon>
        <taxon>Bacillota</taxon>
        <taxon>Bacilli</taxon>
        <taxon>Bacillales</taxon>
        <taxon>Staphylococcaceae</taxon>
        <taxon>Jeotgalicoccus</taxon>
    </lineage>
</organism>
<feature type="domain" description="ABC-2 type transporter transmembrane" evidence="6">
    <location>
        <begin position="18"/>
        <end position="334"/>
    </location>
</feature>
<feature type="transmembrane region" description="Helical" evidence="5">
    <location>
        <begin position="16"/>
        <end position="38"/>
    </location>
</feature>
<evidence type="ECO:0000256" key="4">
    <source>
        <dbReference type="ARBA" id="ARBA00023136"/>
    </source>
</evidence>
<evidence type="ECO:0000256" key="2">
    <source>
        <dbReference type="ARBA" id="ARBA00022692"/>
    </source>
</evidence>
<feature type="transmembrane region" description="Helical" evidence="5">
    <location>
        <begin position="299"/>
        <end position="323"/>
    </location>
</feature>
<evidence type="ECO:0000256" key="3">
    <source>
        <dbReference type="ARBA" id="ARBA00022989"/>
    </source>
</evidence>
<dbReference type="EMBL" id="CAJEWD010000003">
    <property type="protein sequence ID" value="CAD2071398.1"/>
    <property type="molecule type" value="Genomic_DNA"/>
</dbReference>
<dbReference type="AlphaFoldDB" id="A0A6V7R2T5"/>
<protein>
    <submittedName>
        <fullName evidence="7">ABC-2 family transporter protein</fullName>
    </submittedName>
</protein>
<reference evidence="7 8" key="1">
    <citation type="submission" date="2020-07" db="EMBL/GenBank/DDBJ databases">
        <authorList>
            <person name="Criscuolo A."/>
        </authorList>
    </citation>
    <scope>NUCLEOTIDE SEQUENCE [LARGE SCALE GENOMIC DNA]</scope>
    <source>
        <strain evidence="7">CIP111649</strain>
    </source>
</reference>
<dbReference type="Gene3D" id="3.40.1710.10">
    <property type="entry name" value="abc type-2 transporter like domain"/>
    <property type="match status" value="1"/>
</dbReference>
<dbReference type="InterPro" id="IPR013525">
    <property type="entry name" value="ABC2_TM"/>
</dbReference>
<feature type="transmembrane region" description="Helical" evidence="5">
    <location>
        <begin position="343"/>
        <end position="359"/>
    </location>
</feature>
<evidence type="ECO:0000256" key="1">
    <source>
        <dbReference type="ARBA" id="ARBA00004141"/>
    </source>
</evidence>
<gene>
    <name evidence="7" type="ORF">JEODO184_00228</name>
</gene>
<sequence>MKVILARWLLLKGKRFKLLISMLLPLIVTIVITSIYHYTSDDFRVPVAVVVEEDAEVTSIIEGLKDADYIKLDVYDDINEPLRNLEQYQYDSLFVFDADFNEKLQNNERRNIIESYYTDRSFTYDAVKELIASLVQEEVGQYRLSQQVQTLQEDWLGENNLSFNDIVDTKKEIEEETNLVNQKFNFQGQVMEESPESSLNPLLIYGYAVLIFAFFTFDFVTRETNSETKHRFLYLSVSYKTFMLVSFLSLTILMYGFDIISYFILMDSKTNLLILLTYRLVINAFVFFTAFLSRNILSLYVNALLIFILLLVTQFLLSIIRLPNGLTWLASFHPVEELVSNQHNIYLVALVLIIFFIWLRRDNLVRS</sequence>
<evidence type="ECO:0000256" key="5">
    <source>
        <dbReference type="SAM" id="Phobius"/>
    </source>
</evidence>
<name>A0A6V7R2T5_9STAP</name>
<evidence type="ECO:0000259" key="6">
    <source>
        <dbReference type="Pfam" id="PF12698"/>
    </source>
</evidence>
<feature type="transmembrane region" description="Helical" evidence="5">
    <location>
        <begin position="242"/>
        <end position="265"/>
    </location>
</feature>
<dbReference type="GO" id="GO:0016020">
    <property type="term" value="C:membrane"/>
    <property type="evidence" value="ECO:0007669"/>
    <property type="project" value="UniProtKB-SubCell"/>
</dbReference>
<feature type="transmembrane region" description="Helical" evidence="5">
    <location>
        <begin position="202"/>
        <end position="221"/>
    </location>
</feature>
<evidence type="ECO:0000313" key="8">
    <source>
        <dbReference type="Proteomes" id="UP000589351"/>
    </source>
</evidence>
<comment type="caution">
    <text evidence="7">The sequence shown here is derived from an EMBL/GenBank/DDBJ whole genome shotgun (WGS) entry which is preliminary data.</text>
</comment>
<dbReference type="Pfam" id="PF12698">
    <property type="entry name" value="ABC2_membrane_3"/>
    <property type="match status" value="1"/>
</dbReference>
<feature type="transmembrane region" description="Helical" evidence="5">
    <location>
        <begin position="271"/>
        <end position="292"/>
    </location>
</feature>
<dbReference type="Proteomes" id="UP000589351">
    <property type="component" value="Unassembled WGS sequence"/>
</dbReference>
<comment type="subcellular location">
    <subcellularLocation>
        <location evidence="1">Membrane</location>
        <topology evidence="1">Multi-pass membrane protein</topology>
    </subcellularLocation>
</comment>
<dbReference type="GO" id="GO:0140359">
    <property type="term" value="F:ABC-type transporter activity"/>
    <property type="evidence" value="ECO:0007669"/>
    <property type="project" value="InterPro"/>
</dbReference>
<evidence type="ECO:0000313" key="7">
    <source>
        <dbReference type="EMBL" id="CAD2071398.1"/>
    </source>
</evidence>
<accession>A0A6V7R2T5</accession>